<organism evidence="2 3">
    <name type="scientific">Candidatus Gemmiger avistercoris</name>
    <dbReference type="NCBI Taxonomy" id="2838606"/>
    <lineage>
        <taxon>Bacteria</taxon>
        <taxon>Bacillati</taxon>
        <taxon>Bacillota</taxon>
        <taxon>Clostridia</taxon>
        <taxon>Eubacteriales</taxon>
        <taxon>Gemmiger</taxon>
    </lineage>
</organism>
<feature type="region of interest" description="Disordered" evidence="1">
    <location>
        <begin position="103"/>
        <end position="153"/>
    </location>
</feature>
<accession>A0A9D2FIZ8</accession>
<evidence type="ECO:0000256" key="1">
    <source>
        <dbReference type="SAM" id="MobiDB-lite"/>
    </source>
</evidence>
<reference evidence="2" key="1">
    <citation type="journal article" date="2021" name="PeerJ">
        <title>Extensive microbial diversity within the chicken gut microbiome revealed by metagenomics and culture.</title>
        <authorList>
            <person name="Gilroy R."/>
            <person name="Ravi A."/>
            <person name="Getino M."/>
            <person name="Pursley I."/>
            <person name="Horton D.L."/>
            <person name="Alikhan N.F."/>
            <person name="Baker D."/>
            <person name="Gharbi K."/>
            <person name="Hall N."/>
            <person name="Watson M."/>
            <person name="Adriaenssens E.M."/>
            <person name="Foster-Nyarko E."/>
            <person name="Jarju S."/>
            <person name="Secka A."/>
            <person name="Antonio M."/>
            <person name="Oren A."/>
            <person name="Chaudhuri R.R."/>
            <person name="La Ragione R."/>
            <person name="Hildebrand F."/>
            <person name="Pallen M.J."/>
        </authorList>
    </citation>
    <scope>NUCLEOTIDE SEQUENCE</scope>
    <source>
        <strain evidence="2">CHK188-11489</strain>
    </source>
</reference>
<comment type="caution">
    <text evidence="2">The sequence shown here is derived from an EMBL/GenBank/DDBJ whole genome shotgun (WGS) entry which is preliminary data.</text>
</comment>
<dbReference type="Proteomes" id="UP000824105">
    <property type="component" value="Unassembled WGS sequence"/>
</dbReference>
<evidence type="ECO:0000313" key="3">
    <source>
        <dbReference type="Proteomes" id="UP000824105"/>
    </source>
</evidence>
<sequence length="153" mass="17042">MPKPTTTAPADRRALIEQLAPLVWRDRQREAEHYAALHKTTRPPYYFLNVNHPIIKRLYLRYLHHSLDGGALTPPISDLDRVRFELSLLHPAVLRMLAEEYAEREDTPDDLPIVEPAPALHRADAGRQENAGNPQDGPQGGADRHAGPAGAAV</sequence>
<proteinExistence type="predicted"/>
<gene>
    <name evidence="2" type="ORF">H9724_01470</name>
</gene>
<evidence type="ECO:0000313" key="2">
    <source>
        <dbReference type="EMBL" id="HIZ61427.1"/>
    </source>
</evidence>
<dbReference type="EMBL" id="DXBF01000011">
    <property type="protein sequence ID" value="HIZ61427.1"/>
    <property type="molecule type" value="Genomic_DNA"/>
</dbReference>
<dbReference type="AlphaFoldDB" id="A0A9D2FIZ8"/>
<reference evidence="2" key="2">
    <citation type="submission" date="2021-04" db="EMBL/GenBank/DDBJ databases">
        <authorList>
            <person name="Gilroy R."/>
        </authorList>
    </citation>
    <scope>NUCLEOTIDE SEQUENCE</scope>
    <source>
        <strain evidence="2">CHK188-11489</strain>
    </source>
</reference>
<name>A0A9D2FIZ8_9FIRM</name>
<protein>
    <submittedName>
        <fullName evidence="2">Uncharacterized protein</fullName>
    </submittedName>
</protein>